<keyword evidence="2" id="KW-1185">Reference proteome</keyword>
<reference evidence="1 2" key="1">
    <citation type="submission" date="2018-07" db="EMBL/GenBank/DDBJ databases">
        <title>Corallincola holothuriorum sp. nov., a new facultative anaerobe isolated from sea cucumber Apostichopus japonicus.</title>
        <authorList>
            <person name="Xia H."/>
        </authorList>
    </citation>
    <scope>NUCLEOTIDE SEQUENCE [LARGE SCALE GENOMIC DNA]</scope>
    <source>
        <strain evidence="1 2">C4</strain>
    </source>
</reference>
<evidence type="ECO:0000313" key="2">
    <source>
        <dbReference type="Proteomes" id="UP000252558"/>
    </source>
</evidence>
<proteinExistence type="predicted"/>
<protein>
    <submittedName>
        <fullName evidence="1">Uncharacterized protein</fullName>
    </submittedName>
</protein>
<dbReference type="Proteomes" id="UP000252558">
    <property type="component" value="Unassembled WGS sequence"/>
</dbReference>
<organism evidence="1 2">
    <name type="scientific">Corallincola holothuriorum</name>
    <dbReference type="NCBI Taxonomy" id="2282215"/>
    <lineage>
        <taxon>Bacteria</taxon>
        <taxon>Pseudomonadati</taxon>
        <taxon>Pseudomonadota</taxon>
        <taxon>Gammaproteobacteria</taxon>
        <taxon>Alteromonadales</taxon>
        <taxon>Psychromonadaceae</taxon>
        <taxon>Corallincola</taxon>
    </lineage>
</organism>
<name>A0A368NKF5_9GAMM</name>
<gene>
    <name evidence="1" type="ORF">DU002_07170</name>
</gene>
<dbReference type="AlphaFoldDB" id="A0A368NKF5"/>
<comment type="caution">
    <text evidence="1">The sequence shown here is derived from an EMBL/GenBank/DDBJ whole genome shotgun (WGS) entry which is preliminary data.</text>
</comment>
<sequence>MLVERIKHITGPNFERAEGTPLIIKRKEGLIIAVRSGDDFPVYRVSAAIGRNKETLQPLGFCHVTVDHIEDARDGALFVWQIAGKQAARRK</sequence>
<evidence type="ECO:0000313" key="1">
    <source>
        <dbReference type="EMBL" id="RCU51087.1"/>
    </source>
</evidence>
<accession>A0A368NKF5</accession>
<dbReference type="EMBL" id="QPID01000003">
    <property type="protein sequence ID" value="RCU51087.1"/>
    <property type="molecule type" value="Genomic_DNA"/>
</dbReference>
<dbReference type="RefSeq" id="WP_114337683.1">
    <property type="nucleotide sequence ID" value="NZ_QPID01000003.1"/>
</dbReference>